<dbReference type="SFLD" id="SFLDG01129">
    <property type="entry name" value="C1.5:_HAD__Beta-PGM__Phosphata"/>
    <property type="match status" value="1"/>
</dbReference>
<organism evidence="1 2">
    <name type="scientific">Roseovarius atlanticus</name>
    <dbReference type="NCBI Taxonomy" id="1641875"/>
    <lineage>
        <taxon>Bacteria</taxon>
        <taxon>Pseudomonadati</taxon>
        <taxon>Pseudomonadota</taxon>
        <taxon>Alphaproteobacteria</taxon>
        <taxon>Rhodobacterales</taxon>
        <taxon>Roseobacteraceae</taxon>
        <taxon>Roseovarius</taxon>
    </lineage>
</organism>
<dbReference type="Pfam" id="PF00702">
    <property type="entry name" value="Hydrolase"/>
    <property type="match status" value="1"/>
</dbReference>
<dbReference type="AlphaFoldDB" id="A0A0T5NS77"/>
<dbReference type="EMBL" id="LAXJ01000016">
    <property type="protein sequence ID" value="KRS11783.1"/>
    <property type="molecule type" value="Genomic_DNA"/>
</dbReference>
<reference evidence="1 2" key="1">
    <citation type="submission" date="2015-04" db="EMBL/GenBank/DDBJ databases">
        <title>The draft genome sequence of Roseovarius sp.R12b.</title>
        <authorList>
            <person name="Li G."/>
            <person name="Lai Q."/>
            <person name="Shao Z."/>
            <person name="Yan P."/>
        </authorList>
    </citation>
    <scope>NUCLEOTIDE SEQUENCE [LARGE SCALE GENOMIC DNA]</scope>
    <source>
        <strain evidence="1 2">R12B</strain>
    </source>
</reference>
<proteinExistence type="predicted"/>
<dbReference type="InterPro" id="IPR023198">
    <property type="entry name" value="PGP-like_dom2"/>
</dbReference>
<gene>
    <name evidence="1" type="ORF">XM53_13770</name>
</gene>
<dbReference type="InterPro" id="IPR023214">
    <property type="entry name" value="HAD_sf"/>
</dbReference>
<dbReference type="SUPFAM" id="SSF56784">
    <property type="entry name" value="HAD-like"/>
    <property type="match status" value="1"/>
</dbReference>
<dbReference type="SFLD" id="SFLDS00003">
    <property type="entry name" value="Haloacid_Dehalogenase"/>
    <property type="match status" value="1"/>
</dbReference>
<dbReference type="PANTHER" id="PTHR43611:SF3">
    <property type="entry name" value="FLAVIN MONONUCLEOTIDE HYDROLASE 1, CHLOROPLATIC"/>
    <property type="match status" value="1"/>
</dbReference>
<comment type="caution">
    <text evidence="1">The sequence shown here is derived from an EMBL/GenBank/DDBJ whole genome shotgun (WGS) entry which is preliminary data.</text>
</comment>
<dbReference type="InterPro" id="IPR006439">
    <property type="entry name" value="HAD-SF_hydro_IA"/>
</dbReference>
<sequence length="196" mass="22041">MNIVFDIGNVLIAWDPRAAFRHGFASDAEIDAFLAEVEFYAWNLEQDRGRSRADAIAAAREDHAALLDGYFERFHLTIQDKICETWSLMERLRAKGHGIYGLTNFAADTWPVALRVHPQLGEAFEDVVVSGHEGTVKPEREIYDLLCRRNALSPSDCLFIDDSAANADGARKAGWQAHHFTTPDALRRDLTERGLL</sequence>
<dbReference type="Proteomes" id="UP000051295">
    <property type="component" value="Unassembled WGS sequence"/>
</dbReference>
<dbReference type="Gene3D" id="1.10.150.240">
    <property type="entry name" value="Putative phosphatase, domain 2"/>
    <property type="match status" value="1"/>
</dbReference>
<dbReference type="NCBIfam" id="TIGR01549">
    <property type="entry name" value="HAD-SF-IA-v1"/>
    <property type="match status" value="1"/>
</dbReference>
<keyword evidence="2" id="KW-1185">Reference proteome</keyword>
<accession>A0A0T5NS77</accession>
<dbReference type="PATRIC" id="fig|1641875.4.peg.552"/>
<dbReference type="InterPro" id="IPR036412">
    <property type="entry name" value="HAD-like_sf"/>
</dbReference>
<dbReference type="RefSeq" id="WP_057794286.1">
    <property type="nucleotide sequence ID" value="NZ_LAXJ01000016.1"/>
</dbReference>
<dbReference type="STRING" id="1641875.XM53_13770"/>
<dbReference type="OrthoDB" id="9807742at2"/>
<dbReference type="PANTHER" id="PTHR43611">
    <property type="entry name" value="ALPHA-D-GLUCOSE 1-PHOSPHATE PHOSPHATASE"/>
    <property type="match status" value="1"/>
</dbReference>
<dbReference type="NCBIfam" id="TIGR01509">
    <property type="entry name" value="HAD-SF-IA-v3"/>
    <property type="match status" value="1"/>
</dbReference>
<protein>
    <submittedName>
        <fullName evidence="1">Haloacid dehalogenase</fullName>
    </submittedName>
</protein>
<dbReference type="Gene3D" id="3.40.50.1000">
    <property type="entry name" value="HAD superfamily/HAD-like"/>
    <property type="match status" value="1"/>
</dbReference>
<evidence type="ECO:0000313" key="1">
    <source>
        <dbReference type="EMBL" id="KRS11783.1"/>
    </source>
</evidence>
<dbReference type="CDD" id="cd02603">
    <property type="entry name" value="HAD_sEH-N_like"/>
    <property type="match status" value="1"/>
</dbReference>
<evidence type="ECO:0000313" key="2">
    <source>
        <dbReference type="Proteomes" id="UP000051295"/>
    </source>
</evidence>
<name>A0A0T5NS77_9RHOB</name>